<organism evidence="1 2">
    <name type="scientific">Paramuricea clavata</name>
    <name type="common">Red gorgonian</name>
    <name type="synonym">Violescent sea-whip</name>
    <dbReference type="NCBI Taxonomy" id="317549"/>
    <lineage>
        <taxon>Eukaryota</taxon>
        <taxon>Metazoa</taxon>
        <taxon>Cnidaria</taxon>
        <taxon>Anthozoa</taxon>
        <taxon>Octocorallia</taxon>
        <taxon>Malacalcyonacea</taxon>
        <taxon>Plexauridae</taxon>
        <taxon>Paramuricea</taxon>
    </lineage>
</organism>
<dbReference type="AlphaFoldDB" id="A0A6S7LQY5"/>
<dbReference type="Proteomes" id="UP001152795">
    <property type="component" value="Unassembled WGS sequence"/>
</dbReference>
<comment type="caution">
    <text evidence="1">The sequence shown here is derived from an EMBL/GenBank/DDBJ whole genome shotgun (WGS) entry which is preliminary data.</text>
</comment>
<dbReference type="EMBL" id="CACRXK020028145">
    <property type="protein sequence ID" value="CAB4041332.1"/>
    <property type="molecule type" value="Genomic_DNA"/>
</dbReference>
<sequence length="138" mass="15864">MATGQDLINSVESQQIKLEYKLSEVYFIFKEFIECSNDGKVKWLSNLTDLKAFMSALFGDVGKCAKSYRNDLISVNWYTHKKALIFHDQLGIVLKNKLTNLSVNKISDPDEYNQLNDPECDKDCMACSRFSLDMMEIN</sequence>
<name>A0A6S7LQY5_PARCT</name>
<reference evidence="1" key="1">
    <citation type="submission" date="2020-04" db="EMBL/GenBank/DDBJ databases">
        <authorList>
            <person name="Alioto T."/>
            <person name="Alioto T."/>
            <person name="Gomez Garrido J."/>
        </authorList>
    </citation>
    <scope>NUCLEOTIDE SEQUENCE</scope>
    <source>
        <strain evidence="1">A484AB</strain>
    </source>
</reference>
<accession>A0A6S7LQY5</accession>
<protein>
    <submittedName>
        <fullName evidence="1">Uncharacterized protein</fullName>
    </submittedName>
</protein>
<proteinExistence type="predicted"/>
<gene>
    <name evidence="1" type="ORF">PACLA_8A022724</name>
</gene>
<evidence type="ECO:0000313" key="2">
    <source>
        <dbReference type="Proteomes" id="UP001152795"/>
    </source>
</evidence>
<evidence type="ECO:0000313" key="1">
    <source>
        <dbReference type="EMBL" id="CAB4041332.1"/>
    </source>
</evidence>
<keyword evidence="2" id="KW-1185">Reference proteome</keyword>